<organism evidence="4 5">
    <name type="scientific">Saccharothrix mutabilis subsp. mutabilis</name>
    <dbReference type="NCBI Taxonomy" id="66855"/>
    <lineage>
        <taxon>Bacteria</taxon>
        <taxon>Bacillati</taxon>
        <taxon>Actinomycetota</taxon>
        <taxon>Actinomycetes</taxon>
        <taxon>Pseudonocardiales</taxon>
        <taxon>Pseudonocardiaceae</taxon>
        <taxon>Saccharothrix</taxon>
    </lineage>
</organism>
<dbReference type="PANTHER" id="PTHR43767">
    <property type="entry name" value="LONG-CHAIN-FATTY-ACID--COA LIGASE"/>
    <property type="match status" value="1"/>
</dbReference>
<dbReference type="Pfam" id="PF13193">
    <property type="entry name" value="AMP-binding_C"/>
    <property type="match status" value="1"/>
</dbReference>
<dbReference type="SUPFAM" id="SSF56801">
    <property type="entry name" value="Acetyl-CoA synthetase-like"/>
    <property type="match status" value="1"/>
</dbReference>
<evidence type="ECO:0000259" key="2">
    <source>
        <dbReference type="Pfam" id="PF00501"/>
    </source>
</evidence>
<accession>A0ABN0TH64</accession>
<dbReference type="InterPro" id="IPR045851">
    <property type="entry name" value="AMP-bd_C_sf"/>
</dbReference>
<dbReference type="Pfam" id="PF00501">
    <property type="entry name" value="AMP-binding"/>
    <property type="match status" value="1"/>
</dbReference>
<dbReference type="InterPro" id="IPR025110">
    <property type="entry name" value="AMP-bd_C"/>
</dbReference>
<dbReference type="InterPro" id="IPR050237">
    <property type="entry name" value="ATP-dep_AMP-bd_enzyme"/>
</dbReference>
<reference evidence="4 5" key="1">
    <citation type="journal article" date="2019" name="Int. J. Syst. Evol. Microbiol.">
        <title>The Global Catalogue of Microorganisms (GCM) 10K type strain sequencing project: providing services to taxonomists for standard genome sequencing and annotation.</title>
        <authorList>
            <consortium name="The Broad Institute Genomics Platform"/>
            <consortium name="The Broad Institute Genome Sequencing Center for Infectious Disease"/>
            <person name="Wu L."/>
            <person name="Ma J."/>
        </authorList>
    </citation>
    <scope>NUCLEOTIDE SEQUENCE [LARGE SCALE GENOMIC DNA]</scope>
    <source>
        <strain evidence="4 5">JCM 3380</strain>
    </source>
</reference>
<dbReference type="Proteomes" id="UP001500416">
    <property type="component" value="Unassembled WGS sequence"/>
</dbReference>
<dbReference type="Gene3D" id="3.30.300.30">
    <property type="match status" value="1"/>
</dbReference>
<dbReference type="EMBL" id="BAAABU010000003">
    <property type="protein sequence ID" value="GAA0221568.1"/>
    <property type="molecule type" value="Genomic_DNA"/>
</dbReference>
<dbReference type="Gene3D" id="3.40.50.12780">
    <property type="entry name" value="N-terminal domain of ligase-like"/>
    <property type="match status" value="1"/>
</dbReference>
<dbReference type="RefSeq" id="WP_343933368.1">
    <property type="nucleotide sequence ID" value="NZ_BAAABU010000003.1"/>
</dbReference>
<evidence type="ECO:0000313" key="5">
    <source>
        <dbReference type="Proteomes" id="UP001500416"/>
    </source>
</evidence>
<sequence>MTWRSTTGLELADLVPADLRRAWVAAGHCPDRDLHTLFRHRVRRHPRRTAVVDERGSLDYATLDAEVRGLAGALPAFGPHDVIGIRVPNGRDAVIAELAVAAIGAVALPFAGGLADATSLLARARATALITDAPVPPGLTHLRRVVPPTARGPERDPEPVDPEAPARILVSSGSEAEPKMVAYSHNAFAGGRGNYLRAVHGDTRVWRDLVLVPLSSAFGSFGATITLCRFGGTLLLQRRFDAAAALRVIAAHRPTHVFGVPAMLRRLADGASTVDTSSVKALVSSGDALPLPTLEACRSAFGVDVVNVYGSSDGVNCHTTTPERGVGRPDPAVTDIRVVAGEICALGPMTPLCHVAAPSPRLPGGWVRTGDQGRFDETGALHVERRLRRVVIRGGYTISPAEVEQALVAHPALSEVACVPVPDPDLGQRLCACVRPRPGHPPPDLPQLTSFLARHQGVTPHKLPEYLLVLPEFPVAHTGKVCLRTLTRLAAERHGGTP</sequence>
<protein>
    <submittedName>
        <fullName evidence="4">Uncharacterized protein</fullName>
    </submittedName>
</protein>
<proteinExistence type="predicted"/>
<evidence type="ECO:0000256" key="1">
    <source>
        <dbReference type="SAM" id="MobiDB-lite"/>
    </source>
</evidence>
<dbReference type="CDD" id="cd04433">
    <property type="entry name" value="AFD_class_I"/>
    <property type="match status" value="1"/>
</dbReference>
<feature type="domain" description="AMP-dependent synthetase/ligase" evidence="2">
    <location>
        <begin position="38"/>
        <end position="339"/>
    </location>
</feature>
<evidence type="ECO:0000259" key="3">
    <source>
        <dbReference type="Pfam" id="PF13193"/>
    </source>
</evidence>
<keyword evidence="5" id="KW-1185">Reference proteome</keyword>
<gene>
    <name evidence="4" type="ORF">GCM10010492_19600</name>
</gene>
<evidence type="ECO:0000313" key="4">
    <source>
        <dbReference type="EMBL" id="GAA0221568.1"/>
    </source>
</evidence>
<dbReference type="PANTHER" id="PTHR43767:SF1">
    <property type="entry name" value="NONRIBOSOMAL PEPTIDE SYNTHASE PES1 (EUROFUNG)-RELATED"/>
    <property type="match status" value="1"/>
</dbReference>
<dbReference type="InterPro" id="IPR042099">
    <property type="entry name" value="ANL_N_sf"/>
</dbReference>
<name>A0ABN0TH64_9PSEU</name>
<comment type="caution">
    <text evidence="4">The sequence shown here is derived from an EMBL/GenBank/DDBJ whole genome shotgun (WGS) entry which is preliminary data.</text>
</comment>
<dbReference type="InterPro" id="IPR000873">
    <property type="entry name" value="AMP-dep_synth/lig_dom"/>
</dbReference>
<feature type="domain" description="AMP-binding enzyme C-terminal" evidence="3">
    <location>
        <begin position="402"/>
        <end position="480"/>
    </location>
</feature>
<feature type="region of interest" description="Disordered" evidence="1">
    <location>
        <begin position="144"/>
        <end position="164"/>
    </location>
</feature>